<dbReference type="Proteomes" id="UP000663828">
    <property type="component" value="Unassembled WGS sequence"/>
</dbReference>
<dbReference type="EMBL" id="CAJNOR010000383">
    <property type="protein sequence ID" value="CAF0898201.1"/>
    <property type="molecule type" value="Genomic_DNA"/>
</dbReference>
<dbReference type="OrthoDB" id="9984440at2759"/>
<feature type="signal peptide" evidence="1">
    <location>
        <begin position="1"/>
        <end position="17"/>
    </location>
</feature>
<evidence type="ECO:0000256" key="1">
    <source>
        <dbReference type="SAM" id="SignalP"/>
    </source>
</evidence>
<protein>
    <submittedName>
        <fullName evidence="2">Uncharacterized protein</fullName>
    </submittedName>
</protein>
<dbReference type="AlphaFoldDB" id="A0A813ZGK0"/>
<sequence>MHLFILLLIPFTHQIESIEQELSWNITNTTIENDLELTTGFFDNINATNETAVELVPDVDISGPVERVLRAVFRAYEPYCWRRSYGRGVGRPLHACPDHASEQDGLLCYPTCRDGYNGVGPVCWEICDNITSFGFACMDIRKSVRSCPWYDTCGVFKRSCSSCPDNYTNFGCLCGRFYLRDSYGRGIGTPMICSSGYEQDGALCYDQCDEKYNGVGPVCWQHCPSSQPYPCFAGCSVSKQDCQLAVINMIQSVVGASITLLNVIVGVPLVDLTTFDILANAAKGDWPLVAKHMANLAKKLADKLLPELAKKFLDWSLSTLSSATRNASIAITATALKDKQSLLPFLKLFRLDSINSAFNHGKCELRNDLDDDS</sequence>
<dbReference type="PANTHER" id="PTHR34859">
    <property type="entry name" value="UNNAMED PRODUCT"/>
    <property type="match status" value="1"/>
</dbReference>
<proteinExistence type="predicted"/>
<feature type="chain" id="PRO_5036223668" evidence="1">
    <location>
        <begin position="18"/>
        <end position="373"/>
    </location>
</feature>
<organism evidence="2 4">
    <name type="scientific">Adineta ricciae</name>
    <name type="common">Rotifer</name>
    <dbReference type="NCBI Taxonomy" id="249248"/>
    <lineage>
        <taxon>Eukaryota</taxon>
        <taxon>Metazoa</taxon>
        <taxon>Spiralia</taxon>
        <taxon>Gnathifera</taxon>
        <taxon>Rotifera</taxon>
        <taxon>Eurotatoria</taxon>
        <taxon>Bdelloidea</taxon>
        <taxon>Adinetida</taxon>
        <taxon>Adinetidae</taxon>
        <taxon>Adineta</taxon>
    </lineage>
</organism>
<dbReference type="EMBL" id="CAJNOJ010000174">
    <property type="protein sequence ID" value="CAF1242915.1"/>
    <property type="molecule type" value="Genomic_DNA"/>
</dbReference>
<evidence type="ECO:0000313" key="2">
    <source>
        <dbReference type="EMBL" id="CAF0898201.1"/>
    </source>
</evidence>
<evidence type="ECO:0000313" key="3">
    <source>
        <dbReference type="EMBL" id="CAF1242915.1"/>
    </source>
</evidence>
<name>A0A813ZGK0_ADIRI</name>
<evidence type="ECO:0000313" key="4">
    <source>
        <dbReference type="Proteomes" id="UP000663828"/>
    </source>
</evidence>
<comment type="caution">
    <text evidence="2">The sequence shown here is derived from an EMBL/GenBank/DDBJ whole genome shotgun (WGS) entry which is preliminary data.</text>
</comment>
<reference evidence="2" key="1">
    <citation type="submission" date="2021-02" db="EMBL/GenBank/DDBJ databases">
        <authorList>
            <person name="Nowell W R."/>
        </authorList>
    </citation>
    <scope>NUCLEOTIDE SEQUENCE</scope>
</reference>
<accession>A0A813ZGK0</accession>
<keyword evidence="4" id="KW-1185">Reference proteome</keyword>
<keyword evidence="1" id="KW-0732">Signal</keyword>
<dbReference type="PANTHER" id="PTHR34859:SF2">
    <property type="entry name" value="LYSM DOMAIN-CONTAINING PROTEIN"/>
    <property type="match status" value="1"/>
</dbReference>
<dbReference type="Proteomes" id="UP000663852">
    <property type="component" value="Unassembled WGS sequence"/>
</dbReference>
<gene>
    <name evidence="3" type="ORF">EDS130_LOCUS27555</name>
    <name evidence="2" type="ORF">XAT740_LOCUS7878</name>
</gene>